<dbReference type="PANTHER" id="PTHR48081:SF8">
    <property type="entry name" value="ALPHA_BETA HYDROLASE FOLD-3 DOMAIN-CONTAINING PROTEIN-RELATED"/>
    <property type="match status" value="1"/>
</dbReference>
<proteinExistence type="predicted"/>
<dbReference type="RefSeq" id="WP_382318737.1">
    <property type="nucleotide sequence ID" value="NZ_JBHUFD010000019.1"/>
</dbReference>
<evidence type="ECO:0000313" key="4">
    <source>
        <dbReference type="Proteomes" id="UP001597197"/>
    </source>
</evidence>
<comment type="caution">
    <text evidence="3">The sequence shown here is derived from an EMBL/GenBank/DDBJ whole genome shotgun (WGS) entry which is preliminary data.</text>
</comment>
<gene>
    <name evidence="3" type="ORF">ACFSDX_25180</name>
</gene>
<protein>
    <submittedName>
        <fullName evidence="3">Alpha/beta hydrolase fold domain-containing protein</fullName>
    </submittedName>
</protein>
<evidence type="ECO:0000313" key="3">
    <source>
        <dbReference type="EMBL" id="MFD1875747.1"/>
    </source>
</evidence>
<dbReference type="GO" id="GO:0016787">
    <property type="term" value="F:hydrolase activity"/>
    <property type="evidence" value="ECO:0007669"/>
    <property type="project" value="UniProtKB-KW"/>
</dbReference>
<dbReference type="SUPFAM" id="SSF53474">
    <property type="entry name" value="alpha/beta-Hydrolases"/>
    <property type="match status" value="1"/>
</dbReference>
<feature type="domain" description="Alpha/beta hydrolase fold-3" evidence="2">
    <location>
        <begin position="122"/>
        <end position="319"/>
    </location>
</feature>
<dbReference type="InterPro" id="IPR013094">
    <property type="entry name" value="AB_hydrolase_3"/>
</dbReference>
<dbReference type="Pfam" id="PF07859">
    <property type="entry name" value="Abhydrolase_3"/>
    <property type="match status" value="1"/>
</dbReference>
<dbReference type="EMBL" id="JBHUFD010000019">
    <property type="protein sequence ID" value="MFD1875747.1"/>
    <property type="molecule type" value="Genomic_DNA"/>
</dbReference>
<keyword evidence="4" id="KW-1185">Reference proteome</keyword>
<organism evidence="3 4">
    <name type="scientific">Hymenobacter bucti</name>
    <dbReference type="NCBI Taxonomy" id="1844114"/>
    <lineage>
        <taxon>Bacteria</taxon>
        <taxon>Pseudomonadati</taxon>
        <taxon>Bacteroidota</taxon>
        <taxon>Cytophagia</taxon>
        <taxon>Cytophagales</taxon>
        <taxon>Hymenobacteraceae</taxon>
        <taxon>Hymenobacter</taxon>
    </lineage>
</organism>
<dbReference type="Gene3D" id="3.40.50.1820">
    <property type="entry name" value="alpha/beta hydrolase"/>
    <property type="match status" value="1"/>
</dbReference>
<evidence type="ECO:0000256" key="1">
    <source>
        <dbReference type="ARBA" id="ARBA00022801"/>
    </source>
</evidence>
<evidence type="ECO:0000259" key="2">
    <source>
        <dbReference type="Pfam" id="PF07859"/>
    </source>
</evidence>
<dbReference type="PANTHER" id="PTHR48081">
    <property type="entry name" value="AB HYDROLASE SUPERFAMILY PROTEIN C4A8.06C"/>
    <property type="match status" value="1"/>
</dbReference>
<reference evidence="4" key="1">
    <citation type="journal article" date="2019" name="Int. J. Syst. Evol. Microbiol.">
        <title>The Global Catalogue of Microorganisms (GCM) 10K type strain sequencing project: providing services to taxonomists for standard genome sequencing and annotation.</title>
        <authorList>
            <consortium name="The Broad Institute Genomics Platform"/>
            <consortium name="The Broad Institute Genome Sequencing Center for Infectious Disease"/>
            <person name="Wu L."/>
            <person name="Ma J."/>
        </authorList>
    </citation>
    <scope>NUCLEOTIDE SEQUENCE [LARGE SCALE GENOMIC DNA]</scope>
    <source>
        <strain evidence="4">CGMCC 1.15795</strain>
    </source>
</reference>
<accession>A0ABW4R1L2</accession>
<keyword evidence="1 3" id="KW-0378">Hydrolase</keyword>
<dbReference type="InterPro" id="IPR050300">
    <property type="entry name" value="GDXG_lipolytic_enzyme"/>
</dbReference>
<dbReference type="Proteomes" id="UP001597197">
    <property type="component" value="Unassembled WGS sequence"/>
</dbReference>
<sequence>MEKVFKSNSALDKIRTISMNPINWENPSNQMKNLRQKSPEKTMVSLLKACFALALLLFFNFRLNAQAVNDSIIQKITKERAFYETLGKAYPPNSNVSVTETLVSGVKCYWFNQNLLNKKEIIIYLHGGVYALGSINSYRALVSHLSGTLNAPMLYVEYSLVPEKPFPAANNEILKVYREIKKKYPNHKITIIGDSAGGGLAVSLVHDIQVAKLPIPTSLALISPWINLKCDNKSYVTKQAVDPVLSKKSLQEHAAYYAPNGIKEADPSELKFNSFPPVFLLVGTDEVLNDDAKNFYAFIKPVQKESKLKEYQGQKHVWLISSIQSKESVEAMKDIKDFLAANTK</sequence>
<dbReference type="InterPro" id="IPR029058">
    <property type="entry name" value="AB_hydrolase_fold"/>
</dbReference>
<name>A0ABW4R1L2_9BACT</name>